<feature type="compositionally biased region" description="Basic and acidic residues" evidence="1">
    <location>
        <begin position="149"/>
        <end position="159"/>
    </location>
</feature>
<dbReference type="EMBL" id="AQGS01000063">
    <property type="protein sequence ID" value="EPS43858.1"/>
    <property type="molecule type" value="Genomic_DNA"/>
</dbReference>
<dbReference type="PANTHER" id="PTHR38167:SF1">
    <property type="entry name" value="C2H2-TYPE DOMAIN-CONTAINING PROTEIN"/>
    <property type="match status" value="1"/>
</dbReference>
<proteinExistence type="predicted"/>
<dbReference type="HOGENOM" id="CLU_093552_1_1_1"/>
<gene>
    <name evidence="2" type="ORF">H072_2032</name>
</gene>
<comment type="caution">
    <text evidence="2">The sequence shown here is derived from an EMBL/GenBank/DDBJ whole genome shotgun (WGS) entry which is preliminary data.</text>
</comment>
<evidence type="ECO:0000313" key="2">
    <source>
        <dbReference type="EMBL" id="EPS43858.1"/>
    </source>
</evidence>
<evidence type="ECO:0000256" key="1">
    <source>
        <dbReference type="SAM" id="MobiDB-lite"/>
    </source>
</evidence>
<dbReference type="OMA" id="TIAICVQ"/>
<dbReference type="Proteomes" id="UP000015100">
    <property type="component" value="Unassembled WGS sequence"/>
</dbReference>
<dbReference type="AlphaFoldDB" id="S8BWP4"/>
<evidence type="ECO:0008006" key="4">
    <source>
        <dbReference type="Google" id="ProtNLM"/>
    </source>
</evidence>
<organism evidence="2 3">
    <name type="scientific">Dactylellina haptotyla (strain CBS 200.50)</name>
    <name type="common">Nematode-trapping fungus</name>
    <name type="synonym">Monacrosporium haptotylum</name>
    <dbReference type="NCBI Taxonomy" id="1284197"/>
    <lineage>
        <taxon>Eukaryota</taxon>
        <taxon>Fungi</taxon>
        <taxon>Dikarya</taxon>
        <taxon>Ascomycota</taxon>
        <taxon>Pezizomycotina</taxon>
        <taxon>Orbiliomycetes</taxon>
        <taxon>Orbiliales</taxon>
        <taxon>Orbiliaceae</taxon>
        <taxon>Dactylellina</taxon>
    </lineage>
</organism>
<protein>
    <recommendedName>
        <fullName evidence="4">C2H2-type domain-containing protein</fullName>
    </recommendedName>
</protein>
<dbReference type="PANTHER" id="PTHR38167">
    <property type="entry name" value="C2H2-TYPE DOMAIN-CONTAINING PROTEIN"/>
    <property type="match status" value="1"/>
</dbReference>
<evidence type="ECO:0000313" key="3">
    <source>
        <dbReference type="Proteomes" id="UP000015100"/>
    </source>
</evidence>
<accession>S8BWP4</accession>
<name>S8BWP4_DACHA</name>
<reference evidence="3" key="2">
    <citation type="submission" date="2013-04" db="EMBL/GenBank/DDBJ databases">
        <title>Genomic mechanisms accounting for the adaptation to parasitism in nematode-trapping fungi.</title>
        <authorList>
            <person name="Ahren D.G."/>
        </authorList>
    </citation>
    <scope>NUCLEOTIDE SEQUENCE [LARGE SCALE GENOMIC DNA]</scope>
    <source>
        <strain evidence="3">CBS 200.50</strain>
    </source>
</reference>
<feature type="region of interest" description="Disordered" evidence="1">
    <location>
        <begin position="138"/>
        <end position="189"/>
    </location>
</feature>
<sequence>MPSSTASASLSLAPDIIEKASQQTLRNILHALCAADSKIQERIEKFHDGMQALARRASNNKRRAESEIAVCIVCTEAFDEADNHDTACQTHPGEWEADTDHEAWYHHGWGGNAAYNDEDLFRDMPEAFIMDCCEQPGDSDGCQVQRHTTRYDEMERSQESDDDEGSELPPTPSSGVASPSVVDLTKNED</sequence>
<reference evidence="2 3" key="1">
    <citation type="journal article" date="2013" name="PLoS Genet.">
        <title>Genomic mechanisms accounting for the adaptation to parasitism in nematode-trapping fungi.</title>
        <authorList>
            <person name="Meerupati T."/>
            <person name="Andersson K.M."/>
            <person name="Friman E."/>
            <person name="Kumar D."/>
            <person name="Tunlid A."/>
            <person name="Ahren D."/>
        </authorList>
    </citation>
    <scope>NUCLEOTIDE SEQUENCE [LARGE SCALE GENOMIC DNA]</scope>
    <source>
        <strain evidence="2 3">CBS 200.50</strain>
    </source>
</reference>
<dbReference type="OrthoDB" id="5422613at2759"/>
<keyword evidence="3" id="KW-1185">Reference proteome</keyword>
<dbReference type="STRING" id="1284197.S8BWP4"/>